<evidence type="ECO:0000256" key="1">
    <source>
        <dbReference type="SAM" id="SignalP"/>
    </source>
</evidence>
<keyword evidence="1" id="KW-0732">Signal</keyword>
<dbReference type="EMBL" id="SSNZ01000004">
    <property type="protein sequence ID" value="THF49877.1"/>
    <property type="molecule type" value="Genomic_DNA"/>
</dbReference>
<dbReference type="PROSITE" id="PS51257">
    <property type="entry name" value="PROKAR_LIPOPROTEIN"/>
    <property type="match status" value="1"/>
</dbReference>
<keyword evidence="3" id="KW-1185">Reference proteome</keyword>
<sequence>MKRLLPLKTISFGILVALTATSLAISCKKNTTPDAGLLGAAPIIKPQEFPDDLNLPGFKFPQDSTTIYGWLNKQDSASIAQHAWGIWAGLTSKSGQVFNGDSLLVFETWMSVKELAQMAADGNKEGGCFQIKKERSALEVPKQLIHGQLFGKRNAVLDTVSNVFETVSYNPAAACYSTQNLIFNQSTLNKYQVKDGIGNIPPFPSAGITTKPTYFAGGADANGFIRVPVWPGDPKPAKAFGYKDWQTYVYVDTNNKQDKNKTIVPVTGSNPTPAQIAAASCNLNEFINDQVDARMAAYLNANQKNNKRKYKAGDYILLVAMHVGTKEISNWTWQTYFWSYNRDNPFFPSSAFNAKLRPSIIKGAAANYAVSTSYAMVWPNQPITGGTNKGVRSIISFNPYLEGSFGPNVFTGSNNQLNPNYQYGVQTNCMSCHALASVTGSVYTADQYIDMKDMSRFRNQTLLDFAWSIQSNINANK</sequence>
<comment type="caution">
    <text evidence="2">The sequence shown here is derived from an EMBL/GenBank/DDBJ whole genome shotgun (WGS) entry which is preliminary data.</text>
</comment>
<accession>A0A4S3ZVU1</accession>
<dbReference type="RefSeq" id="WP_136403286.1">
    <property type="nucleotide sequence ID" value="NZ_SSNZ01000004.1"/>
</dbReference>
<dbReference type="AlphaFoldDB" id="A0A4S3ZVU1"/>
<reference evidence="2 3" key="1">
    <citation type="submission" date="2019-04" db="EMBL/GenBank/DDBJ databases">
        <title>Flavobacterium sp. nov. isolated from construction timber.</title>
        <authorList>
            <person name="Lin S.-Y."/>
            <person name="Chang C.-T."/>
            <person name="Young C.-C."/>
        </authorList>
    </citation>
    <scope>NUCLEOTIDE SEQUENCE [LARGE SCALE GENOMIC DNA]</scope>
    <source>
        <strain evidence="2 3">CC-CTC003</strain>
    </source>
</reference>
<name>A0A4S3ZVU1_9FLAO</name>
<proteinExistence type="predicted"/>
<evidence type="ECO:0008006" key="4">
    <source>
        <dbReference type="Google" id="ProtNLM"/>
    </source>
</evidence>
<organism evidence="2 3">
    <name type="scientific">Flavobacterium supellecticarium</name>
    <dbReference type="NCBI Taxonomy" id="2565924"/>
    <lineage>
        <taxon>Bacteria</taxon>
        <taxon>Pseudomonadati</taxon>
        <taxon>Bacteroidota</taxon>
        <taxon>Flavobacteriia</taxon>
        <taxon>Flavobacteriales</taxon>
        <taxon>Flavobacteriaceae</taxon>
        <taxon>Flavobacterium</taxon>
    </lineage>
</organism>
<feature type="signal peptide" evidence="1">
    <location>
        <begin position="1"/>
        <end position="24"/>
    </location>
</feature>
<dbReference type="Proteomes" id="UP000307507">
    <property type="component" value="Unassembled WGS sequence"/>
</dbReference>
<evidence type="ECO:0000313" key="3">
    <source>
        <dbReference type="Proteomes" id="UP000307507"/>
    </source>
</evidence>
<gene>
    <name evidence="2" type="ORF">E6C50_11020</name>
</gene>
<protein>
    <recommendedName>
        <fullName evidence="4">Cytochrome c domain-containing protein</fullName>
    </recommendedName>
</protein>
<feature type="chain" id="PRO_5020887018" description="Cytochrome c domain-containing protein" evidence="1">
    <location>
        <begin position="25"/>
        <end position="477"/>
    </location>
</feature>
<dbReference type="OrthoDB" id="280897at2"/>
<evidence type="ECO:0000313" key="2">
    <source>
        <dbReference type="EMBL" id="THF49877.1"/>
    </source>
</evidence>